<dbReference type="Proteomes" id="UP000554144">
    <property type="component" value="Unassembled WGS sequence"/>
</dbReference>
<dbReference type="GO" id="GO:0009279">
    <property type="term" value="C:cell outer membrane"/>
    <property type="evidence" value="ECO:0007669"/>
    <property type="project" value="UniProtKB-SubCell"/>
</dbReference>
<keyword evidence="9 12" id="KW-0472">Membrane</keyword>
<gene>
    <name evidence="17" type="ORF">H0A62_01145</name>
</gene>
<comment type="similarity">
    <text evidence="2 12 13">Belongs to the TonB-dependent receptor family.</text>
</comment>
<sequence length="627" mass="68769">MYFTPKRQILAVLSCFVAATAHAQTTPPPQLDNIVVTASRSLQLEKDVIGDVTLINKADLEKEGQNSVAEILAKQPGIQISNNGGPQTATSVFLRGAPSQHTQVLVDGVRINSLTTGVSNWNAIDPALIERIEIVRGASSSLYGSGAIGGVINIITKKGGEDRPLSAWTNIGYGSYDTFKSSVGFSGAQNGWDYALSSSMADSSGFSATNEMAGPYTYDPDADGYSQHALSGSLGYRWAAGQHIGLTAYNGYISGDFDAGPGPIRTLTRQQAYNLTSTNNLTDYWQSILRFGFSKEAIDNRIPGFDSTAGSLQRSYTWQNNFEFLEHQQLSLILERLEERVEGESNYLANRRDTNSAGLVYRGDFDAHHLQASVRNDNITSYGNETTGSLAYNFDLTDNWRIGLAGSTGFQAPTFAYLYAPDTPASFWGPRYQNNPNLKPEKSRNIEASIQYNTDTTRLGLVVYQNKIKDLIVGSVFDPLISANTAQNINRATIRGITLTAEQVVGNTTLRASADFMNPVDDETGDQLIQRAKRVFHLSAEHRLNALRLGAEYQFTSKRYDNDFNTFPAERVTLGGYGLVNLTAAYDFSKNASVHIRWNNLLDKNYANVYGYNTAGSNVFVNLSLRM</sequence>
<dbReference type="OrthoDB" id="183532at2"/>
<dbReference type="InterPro" id="IPR000531">
    <property type="entry name" value="Beta-barrel_TonB"/>
</dbReference>
<dbReference type="Gene3D" id="2.40.170.20">
    <property type="entry name" value="TonB-dependent receptor, beta-barrel domain"/>
    <property type="match status" value="1"/>
</dbReference>
<dbReference type="InterPro" id="IPR036942">
    <property type="entry name" value="Beta-barrel_TonB_sf"/>
</dbReference>
<organism evidence="17 18">
    <name type="scientific">Pollutimonas harenae</name>
    <dbReference type="NCBI Taxonomy" id="657015"/>
    <lineage>
        <taxon>Bacteria</taxon>
        <taxon>Pseudomonadati</taxon>
        <taxon>Pseudomonadota</taxon>
        <taxon>Betaproteobacteria</taxon>
        <taxon>Burkholderiales</taxon>
        <taxon>Alcaligenaceae</taxon>
        <taxon>Pollutimonas</taxon>
    </lineage>
</organism>
<comment type="subcellular location">
    <subcellularLocation>
        <location evidence="1 12">Cell outer membrane</location>
        <topology evidence="1 12">Multi-pass membrane protein</topology>
    </subcellularLocation>
</comment>
<evidence type="ECO:0000313" key="18">
    <source>
        <dbReference type="Proteomes" id="UP000554144"/>
    </source>
</evidence>
<dbReference type="CDD" id="cd01347">
    <property type="entry name" value="ligand_gated_channel"/>
    <property type="match status" value="1"/>
</dbReference>
<evidence type="ECO:0000259" key="16">
    <source>
        <dbReference type="Pfam" id="PF07715"/>
    </source>
</evidence>
<dbReference type="Gene3D" id="2.170.130.10">
    <property type="entry name" value="TonB-dependent receptor, plug domain"/>
    <property type="match status" value="1"/>
</dbReference>
<keyword evidence="11 12" id="KW-0998">Cell outer membrane</keyword>
<evidence type="ECO:0000256" key="2">
    <source>
        <dbReference type="ARBA" id="ARBA00009810"/>
    </source>
</evidence>
<evidence type="ECO:0000313" key="17">
    <source>
        <dbReference type="EMBL" id="NYT84195.1"/>
    </source>
</evidence>
<feature type="domain" description="TonB-dependent receptor plug" evidence="16">
    <location>
        <begin position="46"/>
        <end position="151"/>
    </location>
</feature>
<dbReference type="PANTHER" id="PTHR30069">
    <property type="entry name" value="TONB-DEPENDENT OUTER MEMBRANE RECEPTOR"/>
    <property type="match status" value="1"/>
</dbReference>
<dbReference type="GO" id="GO:0015889">
    <property type="term" value="P:cobalamin transport"/>
    <property type="evidence" value="ECO:0007669"/>
    <property type="project" value="TreeGrafter"/>
</dbReference>
<protein>
    <submittedName>
        <fullName evidence="17">TonB-dependent receptor</fullName>
    </submittedName>
</protein>
<dbReference type="PROSITE" id="PS52016">
    <property type="entry name" value="TONB_DEPENDENT_REC_3"/>
    <property type="match status" value="1"/>
</dbReference>
<dbReference type="InterPro" id="IPR012910">
    <property type="entry name" value="Plug_dom"/>
</dbReference>
<evidence type="ECO:0000256" key="14">
    <source>
        <dbReference type="SAM" id="SignalP"/>
    </source>
</evidence>
<keyword evidence="10 17" id="KW-0675">Receptor</keyword>
<evidence type="ECO:0000256" key="6">
    <source>
        <dbReference type="ARBA" id="ARBA00022729"/>
    </source>
</evidence>
<evidence type="ECO:0000256" key="12">
    <source>
        <dbReference type="PROSITE-ProRule" id="PRU01360"/>
    </source>
</evidence>
<dbReference type="InterPro" id="IPR037066">
    <property type="entry name" value="Plug_dom_sf"/>
</dbReference>
<dbReference type="PANTHER" id="PTHR30069:SF53">
    <property type="entry name" value="COLICIN I RECEPTOR-RELATED"/>
    <property type="match status" value="1"/>
</dbReference>
<keyword evidence="8 13" id="KW-0798">TonB box</keyword>
<evidence type="ECO:0000256" key="11">
    <source>
        <dbReference type="ARBA" id="ARBA00023237"/>
    </source>
</evidence>
<dbReference type="EMBL" id="JACCEV010000001">
    <property type="protein sequence ID" value="NYT84195.1"/>
    <property type="molecule type" value="Genomic_DNA"/>
</dbReference>
<keyword evidence="3 12" id="KW-0813">Transport</keyword>
<accession>A0A853GYQ3</accession>
<dbReference type="InterPro" id="IPR039426">
    <property type="entry name" value="TonB-dep_rcpt-like"/>
</dbReference>
<evidence type="ECO:0000256" key="4">
    <source>
        <dbReference type="ARBA" id="ARBA00022452"/>
    </source>
</evidence>
<comment type="caution">
    <text evidence="17">The sequence shown here is derived from an EMBL/GenBank/DDBJ whole genome shotgun (WGS) entry which is preliminary data.</text>
</comment>
<proteinExistence type="inferred from homology"/>
<evidence type="ECO:0000256" key="5">
    <source>
        <dbReference type="ARBA" id="ARBA00022692"/>
    </source>
</evidence>
<evidence type="ECO:0000256" key="9">
    <source>
        <dbReference type="ARBA" id="ARBA00023136"/>
    </source>
</evidence>
<reference evidence="17 18" key="1">
    <citation type="submission" date="2020-07" db="EMBL/GenBank/DDBJ databases">
        <title>Taxonomic revisions and descriptions of new bacterial species based on genomic comparisons in the high-G+C-content subgroup of the family Alcaligenaceae.</title>
        <authorList>
            <person name="Szabo A."/>
            <person name="Felfoldi T."/>
        </authorList>
    </citation>
    <scope>NUCLEOTIDE SEQUENCE [LARGE SCALE GENOMIC DNA]</scope>
    <source>
        <strain evidence="17 18">DSM 25667</strain>
    </source>
</reference>
<keyword evidence="4 12" id="KW-1134">Transmembrane beta strand</keyword>
<keyword evidence="7" id="KW-0406">Ion transport</keyword>
<keyword evidence="5 12" id="KW-0812">Transmembrane</keyword>
<evidence type="ECO:0000256" key="8">
    <source>
        <dbReference type="ARBA" id="ARBA00023077"/>
    </source>
</evidence>
<name>A0A853GYQ3_9BURK</name>
<feature type="signal peptide" evidence="14">
    <location>
        <begin position="1"/>
        <end position="23"/>
    </location>
</feature>
<evidence type="ECO:0000259" key="15">
    <source>
        <dbReference type="Pfam" id="PF00593"/>
    </source>
</evidence>
<dbReference type="GO" id="GO:0006811">
    <property type="term" value="P:monoatomic ion transport"/>
    <property type="evidence" value="ECO:0007669"/>
    <property type="project" value="UniProtKB-KW"/>
</dbReference>
<dbReference type="AlphaFoldDB" id="A0A853GYQ3"/>
<dbReference type="RefSeq" id="WP_130038619.1">
    <property type="nucleotide sequence ID" value="NZ_JACCEV010000001.1"/>
</dbReference>
<evidence type="ECO:0000256" key="1">
    <source>
        <dbReference type="ARBA" id="ARBA00004571"/>
    </source>
</evidence>
<keyword evidence="6 14" id="KW-0732">Signal</keyword>
<feature type="domain" description="TonB-dependent receptor-like beta-barrel" evidence="15">
    <location>
        <begin position="180"/>
        <end position="601"/>
    </location>
</feature>
<keyword evidence="18" id="KW-1185">Reference proteome</keyword>
<evidence type="ECO:0000256" key="7">
    <source>
        <dbReference type="ARBA" id="ARBA00023065"/>
    </source>
</evidence>
<evidence type="ECO:0000256" key="3">
    <source>
        <dbReference type="ARBA" id="ARBA00022448"/>
    </source>
</evidence>
<dbReference type="Pfam" id="PF07715">
    <property type="entry name" value="Plug"/>
    <property type="match status" value="1"/>
</dbReference>
<evidence type="ECO:0000256" key="13">
    <source>
        <dbReference type="RuleBase" id="RU003357"/>
    </source>
</evidence>
<dbReference type="SUPFAM" id="SSF56935">
    <property type="entry name" value="Porins"/>
    <property type="match status" value="1"/>
</dbReference>
<evidence type="ECO:0000256" key="10">
    <source>
        <dbReference type="ARBA" id="ARBA00023170"/>
    </source>
</evidence>
<feature type="chain" id="PRO_5032875118" evidence="14">
    <location>
        <begin position="24"/>
        <end position="627"/>
    </location>
</feature>
<dbReference type="Pfam" id="PF00593">
    <property type="entry name" value="TonB_dep_Rec_b-barrel"/>
    <property type="match status" value="1"/>
</dbReference>